<evidence type="ECO:0000313" key="2">
    <source>
        <dbReference type="Proteomes" id="UP001197770"/>
    </source>
</evidence>
<dbReference type="EMBL" id="JAJGMW010000002">
    <property type="protein sequence ID" value="MCC4211366.1"/>
    <property type="molecule type" value="Genomic_DNA"/>
</dbReference>
<protein>
    <submittedName>
        <fullName evidence="1">Phage virion morphogenesis protein</fullName>
    </submittedName>
</protein>
<evidence type="ECO:0000313" key="1">
    <source>
        <dbReference type="EMBL" id="MCC4211366.1"/>
    </source>
</evidence>
<accession>A0ABS8GQD8</accession>
<dbReference type="RefSeq" id="WP_228228487.1">
    <property type="nucleotide sequence ID" value="NZ_JAJGMW010000002.1"/>
</dbReference>
<reference evidence="1 2" key="1">
    <citation type="submission" date="2021-11" db="EMBL/GenBank/DDBJ databases">
        <title>Seasonal and diel survey of microbial diversity of the Tyrrhenian coast.</title>
        <authorList>
            <person name="Gattoni G."/>
            <person name="Corral P."/>
        </authorList>
    </citation>
    <scope>NUCLEOTIDE SEQUENCE [LARGE SCALE GENOMIC DNA]</scope>
    <source>
        <strain evidence="1 2">Mr9</strain>
    </source>
</reference>
<organism evidence="1 2">
    <name type="scientific">Leeuwenhoekiella parthenopeia</name>
    <dbReference type="NCBI Taxonomy" id="2890320"/>
    <lineage>
        <taxon>Bacteria</taxon>
        <taxon>Pseudomonadati</taxon>
        <taxon>Bacteroidota</taxon>
        <taxon>Flavobacteriia</taxon>
        <taxon>Flavobacteriales</taxon>
        <taxon>Flavobacteriaceae</taxon>
        <taxon>Leeuwenhoekiella</taxon>
    </lineage>
</organism>
<sequence length="182" mass="21214">MKLNEVVENIVQDTGIDLTQEFDRNFERKAFFTDKWKETKHPNSRGSLMLRSGKLRKSINKTQGSSEIRWRSSLPYATIHNEGGEIEVTAKMKKFFWAMYYKSSGAITTRRDGSASKSQRNIKLTAEAKKWKAMALMPVGTKMKIEQRQFIGWHPEVDKRVETIIDHNLQEYNKSLIEDLKQ</sequence>
<comment type="caution">
    <text evidence="1">The sequence shown here is derived from an EMBL/GenBank/DDBJ whole genome shotgun (WGS) entry which is preliminary data.</text>
</comment>
<gene>
    <name evidence="1" type="ORF">LLW17_01430</name>
</gene>
<proteinExistence type="predicted"/>
<keyword evidence="2" id="KW-1185">Reference proteome</keyword>
<dbReference type="Proteomes" id="UP001197770">
    <property type="component" value="Unassembled WGS sequence"/>
</dbReference>
<name>A0ABS8GQD8_9FLAO</name>